<keyword evidence="10" id="KW-1185">Reference proteome</keyword>
<keyword evidence="7" id="KW-1133">Transmembrane helix</keyword>
<keyword evidence="4" id="KW-0732">Signal</keyword>
<evidence type="ECO:0000256" key="2">
    <source>
        <dbReference type="ARBA" id="ARBA00005182"/>
    </source>
</evidence>
<evidence type="ECO:0000259" key="8">
    <source>
        <dbReference type="Pfam" id="PF16822"/>
    </source>
</evidence>
<proteinExistence type="predicted"/>
<evidence type="ECO:0000313" key="9">
    <source>
        <dbReference type="EMBL" id="VVE32277.1"/>
    </source>
</evidence>
<evidence type="ECO:0000256" key="5">
    <source>
        <dbReference type="ARBA" id="ARBA00022764"/>
    </source>
</evidence>
<dbReference type="AlphaFoldDB" id="A0A5E4X7G2"/>
<keyword evidence="7" id="KW-0812">Transmembrane</keyword>
<keyword evidence="5" id="KW-0574">Periplasm</keyword>
<evidence type="ECO:0000256" key="7">
    <source>
        <dbReference type="SAM" id="Phobius"/>
    </source>
</evidence>
<feature type="transmembrane region" description="Helical" evidence="7">
    <location>
        <begin position="21"/>
        <end position="42"/>
    </location>
</feature>
<comment type="pathway">
    <text evidence="2">Glycan biosynthesis; alginate biosynthesis.</text>
</comment>
<gene>
    <name evidence="9" type="ORF">PTE30175_03619</name>
</gene>
<evidence type="ECO:0000256" key="3">
    <source>
        <dbReference type="ARBA" id="ARBA00022679"/>
    </source>
</evidence>
<dbReference type="EMBL" id="CABPRZ010000016">
    <property type="protein sequence ID" value="VVE32277.1"/>
    <property type="molecule type" value="Genomic_DNA"/>
</dbReference>
<evidence type="ECO:0000313" key="10">
    <source>
        <dbReference type="Proteomes" id="UP000414233"/>
    </source>
</evidence>
<dbReference type="UniPathway" id="UPA00286"/>
<protein>
    <submittedName>
        <fullName evidence="9">Alginate O-acetyltransferase</fullName>
    </submittedName>
</protein>
<keyword evidence="6" id="KW-0016">Alginate biosynthesis</keyword>
<dbReference type="InterPro" id="IPR031811">
    <property type="entry name" value="ALGX/ALGJ_SGNH-like"/>
</dbReference>
<dbReference type="GO" id="GO:0042597">
    <property type="term" value="C:periplasmic space"/>
    <property type="evidence" value="ECO:0007669"/>
    <property type="project" value="UniProtKB-SubCell"/>
</dbReference>
<evidence type="ECO:0000256" key="4">
    <source>
        <dbReference type="ARBA" id="ARBA00022729"/>
    </source>
</evidence>
<dbReference type="Pfam" id="PF16822">
    <property type="entry name" value="ALGX"/>
    <property type="match status" value="1"/>
</dbReference>
<dbReference type="GO" id="GO:0042121">
    <property type="term" value="P:alginic acid biosynthetic process"/>
    <property type="evidence" value="ECO:0007669"/>
    <property type="project" value="UniProtKB-UniPathway"/>
</dbReference>
<accession>A0A5E4X7G2</accession>
<dbReference type="GO" id="GO:0016740">
    <property type="term" value="F:transferase activity"/>
    <property type="evidence" value="ECO:0007669"/>
    <property type="project" value="UniProtKB-KW"/>
</dbReference>
<evidence type="ECO:0000256" key="1">
    <source>
        <dbReference type="ARBA" id="ARBA00004418"/>
    </source>
</evidence>
<sequence>MYEQSSTRPIDGERAGPMRTFNRLAVALVFFFLLSLPILWFGRASFAPAPLHENRVLSQFPDLSIRAFQQFERWFSDRFGMRDALVYYGSRLQMARTGAPTNQDVVVGPTKWLFYDQYYVPGQPHFADTIGKDPLSPSALKTIGANVQAVHEALKVCKIPFYFVIAPDKQSVYPEKLGIHIPTAAQSNADQLIEYLRTTDSGLNIIDLRNPLVTARAGAPFDLYKRTDTHWNSLGAFYGYQAIVRRLTADRILPASPRSDLADWDVTQAPFDNGDIAVNLLSLPGYFEDYNTHFEAKTARHAQWSGDERRRQSQNPEGLGNLVMYRDSFAGELLPFLAEDFESTVSFLSHEVDGDTVRNTKPSVVMLQIVGRNIRMLKEGPKNLGHICTP</sequence>
<name>A0A5E4X7G2_9BURK</name>
<reference evidence="9 10" key="1">
    <citation type="submission" date="2019-08" db="EMBL/GenBank/DDBJ databases">
        <authorList>
            <person name="Peeters C."/>
        </authorList>
    </citation>
    <scope>NUCLEOTIDE SEQUENCE [LARGE SCALE GENOMIC DNA]</scope>
    <source>
        <strain evidence="9 10">LMG 30175</strain>
    </source>
</reference>
<keyword evidence="3 9" id="KW-0808">Transferase</keyword>
<keyword evidence="7" id="KW-0472">Membrane</keyword>
<organism evidence="9 10">
    <name type="scientific">Pandoraea terrae</name>
    <dbReference type="NCBI Taxonomy" id="1537710"/>
    <lineage>
        <taxon>Bacteria</taxon>
        <taxon>Pseudomonadati</taxon>
        <taxon>Pseudomonadota</taxon>
        <taxon>Betaproteobacteria</taxon>
        <taxon>Burkholderiales</taxon>
        <taxon>Burkholderiaceae</taxon>
        <taxon>Pandoraea</taxon>
    </lineage>
</organism>
<dbReference type="Proteomes" id="UP000414233">
    <property type="component" value="Unassembled WGS sequence"/>
</dbReference>
<feature type="domain" description="AlgX/AlgJ SGNH hydrolase-like" evidence="8">
    <location>
        <begin position="105"/>
        <end position="278"/>
    </location>
</feature>
<evidence type="ECO:0000256" key="6">
    <source>
        <dbReference type="ARBA" id="ARBA00022841"/>
    </source>
</evidence>
<comment type="subcellular location">
    <subcellularLocation>
        <location evidence="1">Periplasm</location>
    </subcellularLocation>
</comment>